<dbReference type="Pfam" id="PF00563">
    <property type="entry name" value="EAL"/>
    <property type="match status" value="1"/>
</dbReference>
<feature type="domain" description="PAC" evidence="3">
    <location>
        <begin position="249"/>
        <end position="303"/>
    </location>
</feature>
<feature type="transmembrane region" description="Helical" evidence="1">
    <location>
        <begin position="12"/>
        <end position="45"/>
    </location>
</feature>
<dbReference type="CDD" id="cd01949">
    <property type="entry name" value="GGDEF"/>
    <property type="match status" value="1"/>
</dbReference>
<dbReference type="InterPro" id="IPR000700">
    <property type="entry name" value="PAS-assoc_C"/>
</dbReference>
<organism evidence="6 7">
    <name type="scientific">Bradyrhizobium cosmicum</name>
    <dbReference type="NCBI Taxonomy" id="1404864"/>
    <lineage>
        <taxon>Bacteria</taxon>
        <taxon>Pseudomonadati</taxon>
        <taxon>Pseudomonadota</taxon>
        <taxon>Alphaproteobacteria</taxon>
        <taxon>Hyphomicrobiales</taxon>
        <taxon>Nitrobacteraceae</taxon>
        <taxon>Bradyrhizobium</taxon>
    </lineage>
</organism>
<sequence length="740" mass="80925">MQSLSRSERTGGWAMLLVAAAVVLQIGTGTLVTYVLLLCAVLLWIVALVDRPDSAAVLDRAIEIVPAGICVFAPDLRVVASNEQFASIHGLTRADVEPGTPLRRIVEPRKAGQDAPDGDIDAIGEAGVVRTSRSILELRDGRFISVSRHPMAGGGLIEVHRDITSERLAEIHANETIQELIEKQYAIDQAVIVAITDVKGGINYVNDNFCAISGYSRDELIGQNHRLLKSGVHPRELFRDMYRRLASGHVWRGELCNRAKSGRLYWVDTVITPQLGPDGKPVAYMAIRVDITARKEAEAQLSFAATHDSLTGLLNRCALFDQARIGLGSDVQPSGLSVHLIDLDGFKRVNDTFGHDVGDDLLKAVALRLRSLASDLDLVARLGGDEFAMIRRGGHDLREAALDLGRQIVETIAEPFEIEGHRLDISASVGIVLCPEQGSNPADLLKKADLALYEVKAAGRDGHRLYQPAMLEAVKAEKALEADLRRAISAREFELHYQPILDVETRAVHTAEALVRWRHPVEGLIAPDRFIALAERTGLIQPLSEWIIQRACLDAVSWSPGVQLAVNVSATQFKRGNLFDVVMRALLRSGLNPRRLQIEVTETVLLEQQSEQLQTFRRLKAMGATLVLDDFGTGFSSASYLTNFPFDKIKIDKSFIQGLPRRECAAVIASAVVLAKGLGISVTAEGIETESQFEDVRSMGIDFAQGYLFGRPVPYSQFMCAPVIQDDPGRVRRTAAVGGG</sequence>
<dbReference type="Pfam" id="PF08447">
    <property type="entry name" value="PAS_3"/>
    <property type="match status" value="1"/>
</dbReference>
<dbReference type="InterPro" id="IPR001633">
    <property type="entry name" value="EAL_dom"/>
</dbReference>
<evidence type="ECO:0000259" key="5">
    <source>
        <dbReference type="PROSITE" id="PS50887"/>
    </source>
</evidence>
<evidence type="ECO:0000313" key="7">
    <source>
        <dbReference type="Proteomes" id="UP000007886"/>
    </source>
</evidence>
<accession>A0AAI8MCC5</accession>
<dbReference type="SMART" id="SM00267">
    <property type="entry name" value="GGDEF"/>
    <property type="match status" value="1"/>
</dbReference>
<evidence type="ECO:0000259" key="2">
    <source>
        <dbReference type="PROSITE" id="PS50112"/>
    </source>
</evidence>
<dbReference type="InterPro" id="IPR035919">
    <property type="entry name" value="EAL_sf"/>
</dbReference>
<dbReference type="Gene3D" id="3.30.70.270">
    <property type="match status" value="1"/>
</dbReference>
<dbReference type="InterPro" id="IPR001610">
    <property type="entry name" value="PAC"/>
</dbReference>
<dbReference type="NCBIfam" id="TIGR00254">
    <property type="entry name" value="GGDEF"/>
    <property type="match status" value="1"/>
</dbReference>
<proteinExistence type="predicted"/>
<dbReference type="SMART" id="SM00091">
    <property type="entry name" value="PAS"/>
    <property type="match status" value="2"/>
</dbReference>
<name>A0AAI8MCC5_9BRAD</name>
<dbReference type="InterPro" id="IPR052155">
    <property type="entry name" value="Biofilm_reg_signaling"/>
</dbReference>
<evidence type="ECO:0008006" key="8">
    <source>
        <dbReference type="Google" id="ProtNLM"/>
    </source>
</evidence>
<dbReference type="EMBL" id="AP012279">
    <property type="protein sequence ID" value="BAL75771.1"/>
    <property type="molecule type" value="Genomic_DNA"/>
</dbReference>
<keyword evidence="7" id="KW-1185">Reference proteome</keyword>
<evidence type="ECO:0000259" key="3">
    <source>
        <dbReference type="PROSITE" id="PS50113"/>
    </source>
</evidence>
<dbReference type="SUPFAM" id="SSF55785">
    <property type="entry name" value="PYP-like sensor domain (PAS domain)"/>
    <property type="match status" value="2"/>
</dbReference>
<dbReference type="PROSITE" id="PS50112">
    <property type="entry name" value="PAS"/>
    <property type="match status" value="1"/>
</dbReference>
<feature type="domain" description="PAS" evidence="2">
    <location>
        <begin position="173"/>
        <end position="236"/>
    </location>
</feature>
<feature type="domain" description="EAL" evidence="4">
    <location>
        <begin position="477"/>
        <end position="726"/>
    </location>
</feature>
<feature type="domain" description="GGDEF" evidence="5">
    <location>
        <begin position="334"/>
        <end position="468"/>
    </location>
</feature>
<protein>
    <recommendedName>
        <fullName evidence="8">EAL domain-containing protein</fullName>
    </recommendedName>
</protein>
<dbReference type="SUPFAM" id="SSF141868">
    <property type="entry name" value="EAL domain-like"/>
    <property type="match status" value="1"/>
</dbReference>
<dbReference type="Proteomes" id="UP000007886">
    <property type="component" value="Chromosome"/>
</dbReference>
<dbReference type="InterPro" id="IPR000160">
    <property type="entry name" value="GGDEF_dom"/>
</dbReference>
<dbReference type="Gene3D" id="3.30.450.20">
    <property type="entry name" value="PAS domain"/>
    <property type="match status" value="2"/>
</dbReference>
<dbReference type="SUPFAM" id="SSF55073">
    <property type="entry name" value="Nucleotide cyclase"/>
    <property type="match status" value="1"/>
</dbReference>
<dbReference type="Pfam" id="PF00990">
    <property type="entry name" value="GGDEF"/>
    <property type="match status" value="1"/>
</dbReference>
<dbReference type="InterPro" id="IPR035965">
    <property type="entry name" value="PAS-like_dom_sf"/>
</dbReference>
<dbReference type="InterPro" id="IPR029787">
    <property type="entry name" value="Nucleotide_cyclase"/>
</dbReference>
<dbReference type="CDD" id="cd01948">
    <property type="entry name" value="EAL"/>
    <property type="match status" value="1"/>
</dbReference>
<dbReference type="InterPro" id="IPR013655">
    <property type="entry name" value="PAS_fold_3"/>
</dbReference>
<keyword evidence="1" id="KW-0812">Transmembrane</keyword>
<dbReference type="NCBIfam" id="TIGR00229">
    <property type="entry name" value="sensory_box"/>
    <property type="match status" value="1"/>
</dbReference>
<keyword evidence="1" id="KW-1133">Transmembrane helix</keyword>
<dbReference type="CDD" id="cd00130">
    <property type="entry name" value="PAS"/>
    <property type="match status" value="1"/>
</dbReference>
<gene>
    <name evidence="6" type="ORF">S23_25580</name>
</gene>
<reference evidence="6 7" key="1">
    <citation type="journal article" date="2012" name="Microbes Environ.">
        <title>Complete genome sequence of Bradyrhizobium sp. S23321: insights into symbiosis evolution in soil oligotrophs.</title>
        <authorList>
            <person name="Okubo T."/>
            <person name="Tsukui T."/>
            <person name="Maita H."/>
            <person name="Okamoto S."/>
            <person name="Oshima K."/>
            <person name="Fujisawa T."/>
            <person name="Saito A."/>
            <person name="Futamata H."/>
            <person name="Hattori R."/>
            <person name="Shimomura Y."/>
            <person name="Haruta S."/>
            <person name="Morimoto S."/>
            <person name="Wang Y."/>
            <person name="Sakai Y."/>
            <person name="Hattori M."/>
            <person name="Aizawa S."/>
            <person name="Nagashima K.V.P."/>
            <person name="Masuda S."/>
            <person name="Hattori T."/>
            <person name="Yamashita A."/>
            <person name="Bao Z."/>
            <person name="Hayatsu M."/>
            <person name="Kajiya-Kanegae H."/>
            <person name="Yoshinaga I."/>
            <person name="Sakamoto K."/>
            <person name="Toyota K."/>
            <person name="Nakao M."/>
            <person name="Kohara M."/>
            <person name="Anda M."/>
            <person name="Niwa R."/>
            <person name="Jung-Hwan P."/>
            <person name="Sameshima-Saito R."/>
            <person name="Tokuda S."/>
            <person name="Yamamoto S."/>
            <person name="Yamamoto S."/>
            <person name="Yokoyama T."/>
            <person name="Akutsu T."/>
            <person name="Nakamura Y."/>
            <person name="Nakahira-Yanaka Y."/>
            <person name="Takada Hoshino Y."/>
            <person name="Hirakawa H."/>
            <person name="Mitsui H."/>
            <person name="Terasawa K."/>
            <person name="Itakura M."/>
            <person name="Sato S."/>
            <person name="Ikeda-Ohtsubo W."/>
            <person name="Sakakura N."/>
            <person name="Kaminuma E."/>
            <person name="Minamisawa K."/>
        </authorList>
    </citation>
    <scope>NUCLEOTIDE SEQUENCE [LARGE SCALE GENOMIC DNA]</scope>
    <source>
        <strain evidence="6 7">S23321</strain>
    </source>
</reference>
<evidence type="ECO:0000256" key="1">
    <source>
        <dbReference type="SAM" id="Phobius"/>
    </source>
</evidence>
<dbReference type="InterPro" id="IPR000014">
    <property type="entry name" value="PAS"/>
</dbReference>
<dbReference type="Gene3D" id="3.20.20.450">
    <property type="entry name" value="EAL domain"/>
    <property type="match status" value="1"/>
</dbReference>
<dbReference type="KEGG" id="brs:S23_25580"/>
<dbReference type="PANTHER" id="PTHR44757:SF2">
    <property type="entry name" value="BIOFILM ARCHITECTURE MAINTENANCE PROTEIN MBAA"/>
    <property type="match status" value="1"/>
</dbReference>
<dbReference type="AlphaFoldDB" id="A0AAI8MCC5"/>
<evidence type="ECO:0000313" key="6">
    <source>
        <dbReference type="EMBL" id="BAL75771.1"/>
    </source>
</evidence>
<dbReference type="InterPro" id="IPR043128">
    <property type="entry name" value="Rev_trsase/Diguanyl_cyclase"/>
</dbReference>
<evidence type="ECO:0000259" key="4">
    <source>
        <dbReference type="PROSITE" id="PS50883"/>
    </source>
</evidence>
<dbReference type="PROSITE" id="PS50887">
    <property type="entry name" value="GGDEF"/>
    <property type="match status" value="1"/>
</dbReference>
<dbReference type="PROSITE" id="PS50883">
    <property type="entry name" value="EAL"/>
    <property type="match status" value="1"/>
</dbReference>
<dbReference type="SMART" id="SM00052">
    <property type="entry name" value="EAL"/>
    <property type="match status" value="1"/>
</dbReference>
<keyword evidence="1" id="KW-0472">Membrane</keyword>
<dbReference type="PROSITE" id="PS50113">
    <property type="entry name" value="PAC"/>
    <property type="match status" value="1"/>
</dbReference>
<dbReference type="SMART" id="SM00086">
    <property type="entry name" value="PAC"/>
    <property type="match status" value="1"/>
</dbReference>
<dbReference type="Pfam" id="PF12860">
    <property type="entry name" value="PAS_7"/>
    <property type="match status" value="1"/>
</dbReference>
<dbReference type="PANTHER" id="PTHR44757">
    <property type="entry name" value="DIGUANYLATE CYCLASE DGCP"/>
    <property type="match status" value="1"/>
</dbReference>